<dbReference type="SUPFAM" id="SSF48403">
    <property type="entry name" value="Ankyrin repeat"/>
    <property type="match status" value="1"/>
</dbReference>
<feature type="compositionally biased region" description="Polar residues" evidence="4">
    <location>
        <begin position="35"/>
        <end position="45"/>
    </location>
</feature>
<protein>
    <submittedName>
        <fullName evidence="5">Uncharacterized protein</fullName>
    </submittedName>
</protein>
<name>A0ABR3G691_9PEZI</name>
<comment type="caution">
    <text evidence="5">The sequence shown here is derived from an EMBL/GenBank/DDBJ whole genome shotgun (WGS) entry which is preliminary data.</text>
</comment>
<organism evidence="5 6">
    <name type="scientific">Discina gigas</name>
    <dbReference type="NCBI Taxonomy" id="1032678"/>
    <lineage>
        <taxon>Eukaryota</taxon>
        <taxon>Fungi</taxon>
        <taxon>Dikarya</taxon>
        <taxon>Ascomycota</taxon>
        <taxon>Pezizomycotina</taxon>
        <taxon>Pezizomycetes</taxon>
        <taxon>Pezizales</taxon>
        <taxon>Discinaceae</taxon>
        <taxon>Discina</taxon>
    </lineage>
</organism>
<feature type="region of interest" description="Disordered" evidence="4">
    <location>
        <begin position="1"/>
        <end position="67"/>
    </location>
</feature>
<feature type="compositionally biased region" description="Low complexity" evidence="4">
    <location>
        <begin position="46"/>
        <end position="58"/>
    </location>
</feature>
<dbReference type="InterPro" id="IPR002110">
    <property type="entry name" value="Ankyrin_rpt"/>
</dbReference>
<sequence length="243" mass="26087">MAHAHAHRSSRSRTRSSMRSPDTSPGRAWCRSNKHATPSTSRYDGSSSLNTKTTSSSSPRRKATATSCSAGADLQYRAGGYIAVITELLRYNPLLEDPGGNNESPLHTAAWCGHQDAVDLLLAAGCDRNSLGRHKSSLLLAAIIANLETTAIACIDQTGERELTEEEPQHHTTHVRARHRSHRRPASPHLCSLRHRCLAHGAPVNKVDGIHKCTASSVAVAAGKSEIVEYLLAEGADPNVGPK</sequence>
<dbReference type="Gene3D" id="1.25.40.20">
    <property type="entry name" value="Ankyrin repeat-containing domain"/>
    <property type="match status" value="2"/>
</dbReference>
<feature type="region of interest" description="Disordered" evidence="4">
    <location>
        <begin position="162"/>
        <end position="185"/>
    </location>
</feature>
<gene>
    <name evidence="5" type="ORF">Q9L58_009908</name>
</gene>
<evidence type="ECO:0000313" key="5">
    <source>
        <dbReference type="EMBL" id="KAL0631227.1"/>
    </source>
</evidence>
<accession>A0ABR3G691</accession>
<feature type="compositionally biased region" description="Basic residues" evidence="4">
    <location>
        <begin position="1"/>
        <end position="16"/>
    </location>
</feature>
<dbReference type="Pfam" id="PF00023">
    <property type="entry name" value="Ank"/>
    <property type="match status" value="2"/>
</dbReference>
<dbReference type="PROSITE" id="PS50297">
    <property type="entry name" value="ANK_REP_REGION"/>
    <property type="match status" value="1"/>
</dbReference>
<feature type="compositionally biased region" description="Basic residues" evidence="4">
    <location>
        <begin position="171"/>
        <end position="185"/>
    </location>
</feature>
<evidence type="ECO:0000256" key="4">
    <source>
        <dbReference type="SAM" id="MobiDB-lite"/>
    </source>
</evidence>
<dbReference type="SMART" id="SM00248">
    <property type="entry name" value="ANK"/>
    <property type="match status" value="2"/>
</dbReference>
<evidence type="ECO:0000256" key="3">
    <source>
        <dbReference type="PROSITE-ProRule" id="PRU00023"/>
    </source>
</evidence>
<dbReference type="EMBL" id="JBBBZM010000279">
    <property type="protein sequence ID" value="KAL0631227.1"/>
    <property type="molecule type" value="Genomic_DNA"/>
</dbReference>
<keyword evidence="2 3" id="KW-0040">ANK repeat</keyword>
<keyword evidence="6" id="KW-1185">Reference proteome</keyword>
<proteinExistence type="predicted"/>
<dbReference type="PRINTS" id="PR01415">
    <property type="entry name" value="ANKYRIN"/>
</dbReference>
<evidence type="ECO:0000256" key="1">
    <source>
        <dbReference type="ARBA" id="ARBA00022737"/>
    </source>
</evidence>
<dbReference type="PROSITE" id="PS50088">
    <property type="entry name" value="ANK_REPEAT"/>
    <property type="match status" value="1"/>
</dbReference>
<feature type="repeat" description="ANK" evidence="3">
    <location>
        <begin position="101"/>
        <end position="133"/>
    </location>
</feature>
<dbReference type="InterPro" id="IPR036770">
    <property type="entry name" value="Ankyrin_rpt-contain_sf"/>
</dbReference>
<reference evidence="5 6" key="1">
    <citation type="submission" date="2024-02" db="EMBL/GenBank/DDBJ databases">
        <title>Discinaceae phylogenomics.</title>
        <authorList>
            <person name="Dirks A.C."/>
            <person name="James T.Y."/>
        </authorList>
    </citation>
    <scope>NUCLEOTIDE SEQUENCE [LARGE SCALE GENOMIC DNA]</scope>
    <source>
        <strain evidence="5 6">ACD0624</strain>
    </source>
</reference>
<dbReference type="PANTHER" id="PTHR24171">
    <property type="entry name" value="ANKYRIN REPEAT DOMAIN-CONTAINING PROTEIN 39-RELATED"/>
    <property type="match status" value="1"/>
</dbReference>
<keyword evidence="1" id="KW-0677">Repeat</keyword>
<dbReference type="Proteomes" id="UP001447188">
    <property type="component" value="Unassembled WGS sequence"/>
</dbReference>
<evidence type="ECO:0000313" key="6">
    <source>
        <dbReference type="Proteomes" id="UP001447188"/>
    </source>
</evidence>
<evidence type="ECO:0000256" key="2">
    <source>
        <dbReference type="ARBA" id="ARBA00023043"/>
    </source>
</evidence>